<accession>A0A8I1GFP3</accession>
<dbReference type="GO" id="GO:0008714">
    <property type="term" value="F:AMP nucleosidase activity"/>
    <property type="evidence" value="ECO:0007669"/>
    <property type="project" value="UniProtKB-EC"/>
</dbReference>
<evidence type="ECO:0000313" key="5">
    <source>
        <dbReference type="Proteomes" id="UP000623250"/>
    </source>
</evidence>
<dbReference type="Pfam" id="PF03641">
    <property type="entry name" value="Lysine_decarbox"/>
    <property type="match status" value="1"/>
</dbReference>
<dbReference type="PANTHER" id="PTHR31223">
    <property type="entry name" value="LOG FAMILY PROTEIN YJL055W"/>
    <property type="match status" value="1"/>
</dbReference>
<evidence type="ECO:0000256" key="1">
    <source>
        <dbReference type="ARBA" id="ARBA00000274"/>
    </source>
</evidence>
<dbReference type="GO" id="GO:0009691">
    <property type="term" value="P:cytokinin biosynthetic process"/>
    <property type="evidence" value="ECO:0007669"/>
    <property type="project" value="UniProtKB-UniRule"/>
</dbReference>
<comment type="catalytic activity">
    <reaction evidence="1">
        <text>AMP + H2O = D-ribose 5-phosphate + adenine</text>
        <dbReference type="Rhea" id="RHEA:20129"/>
        <dbReference type="ChEBI" id="CHEBI:15377"/>
        <dbReference type="ChEBI" id="CHEBI:16708"/>
        <dbReference type="ChEBI" id="CHEBI:78346"/>
        <dbReference type="ChEBI" id="CHEBI:456215"/>
        <dbReference type="EC" id="3.2.2.4"/>
    </reaction>
</comment>
<dbReference type="RefSeq" id="WP_037236972.1">
    <property type="nucleotide sequence ID" value="NZ_JAEMUK010000022.1"/>
</dbReference>
<dbReference type="EC" id="3.2.2.n1" evidence="3"/>
<evidence type="ECO:0000256" key="2">
    <source>
        <dbReference type="ARBA" id="ARBA00006763"/>
    </source>
</evidence>
<dbReference type="InterPro" id="IPR031100">
    <property type="entry name" value="LOG_fam"/>
</dbReference>
<organism evidence="4 5">
    <name type="scientific">Rhodomicrobium udaipurense</name>
    <dbReference type="NCBI Taxonomy" id="1202716"/>
    <lineage>
        <taxon>Bacteria</taxon>
        <taxon>Pseudomonadati</taxon>
        <taxon>Pseudomonadota</taxon>
        <taxon>Alphaproteobacteria</taxon>
        <taxon>Hyphomicrobiales</taxon>
        <taxon>Hyphomicrobiaceae</taxon>
        <taxon>Rhodomicrobium</taxon>
    </lineage>
</organism>
<protein>
    <recommendedName>
        <fullName evidence="3">Cytokinin riboside 5'-monophosphate phosphoribohydrolase</fullName>
        <ecNumber evidence="3">3.2.2.n1</ecNumber>
    </recommendedName>
</protein>
<dbReference type="PANTHER" id="PTHR31223:SF70">
    <property type="entry name" value="LOG FAMILY PROTEIN YJL055W"/>
    <property type="match status" value="1"/>
</dbReference>
<keyword evidence="5" id="KW-1185">Reference proteome</keyword>
<name>A0A8I1GFP3_9HYPH</name>
<dbReference type="NCBIfam" id="TIGR00730">
    <property type="entry name" value="Rossman fold protein, TIGR00730 family"/>
    <property type="match status" value="1"/>
</dbReference>
<evidence type="ECO:0000256" key="3">
    <source>
        <dbReference type="RuleBase" id="RU363015"/>
    </source>
</evidence>
<sequence>MKRLCVYCGSGSGLDPRFLDAARTLGRTMAEARIGLVYGGGGNGMMGTVAQTVIDHGGHVTGIIPASLLQIENALETISERYVTSGFHERKMLMFNLSDGFVALPGGVGTLEELVEQLTWTQLGHHDRPVFIVNTAGYWDLLLAMFDRMREQLFIRPGLDTRYIVVEKAEDVVPFFLKHRPSKKAPAPTLIRA</sequence>
<dbReference type="Proteomes" id="UP000623250">
    <property type="component" value="Unassembled WGS sequence"/>
</dbReference>
<gene>
    <name evidence="4" type="ORF">JDN41_10340</name>
</gene>
<dbReference type="AlphaFoldDB" id="A0A8I1GFP3"/>
<keyword evidence="3" id="KW-0203">Cytokinin biosynthesis</keyword>
<dbReference type="GO" id="GO:0005829">
    <property type="term" value="C:cytosol"/>
    <property type="evidence" value="ECO:0007669"/>
    <property type="project" value="TreeGrafter"/>
</dbReference>
<proteinExistence type="inferred from homology"/>
<keyword evidence="3" id="KW-0378">Hydrolase</keyword>
<comment type="caution">
    <text evidence="4">The sequence shown here is derived from an EMBL/GenBank/DDBJ whole genome shotgun (WGS) entry which is preliminary data.</text>
</comment>
<dbReference type="Gene3D" id="3.40.50.450">
    <property type="match status" value="1"/>
</dbReference>
<comment type="similarity">
    <text evidence="2 3">Belongs to the LOG family.</text>
</comment>
<dbReference type="EMBL" id="JAEMUK010000022">
    <property type="protein sequence ID" value="MBJ7543959.1"/>
    <property type="molecule type" value="Genomic_DNA"/>
</dbReference>
<dbReference type="InterPro" id="IPR005269">
    <property type="entry name" value="LOG"/>
</dbReference>
<reference evidence="4 5" key="1">
    <citation type="submission" date="2020-12" db="EMBL/GenBank/DDBJ databases">
        <title>Revised draft genomes of Rhodomicrobium vannielii ATCC 17100 and Rhodomicrobium udaipurense JA643.</title>
        <authorList>
            <person name="Conners E.M."/>
            <person name="Davenport E.J."/>
            <person name="Bose A."/>
        </authorList>
    </citation>
    <scope>NUCLEOTIDE SEQUENCE [LARGE SCALE GENOMIC DNA]</scope>
    <source>
        <strain evidence="4 5">JA643</strain>
    </source>
</reference>
<evidence type="ECO:0000313" key="4">
    <source>
        <dbReference type="EMBL" id="MBJ7543959.1"/>
    </source>
</evidence>
<dbReference type="SUPFAM" id="SSF102405">
    <property type="entry name" value="MCP/YpsA-like"/>
    <property type="match status" value="1"/>
</dbReference>